<dbReference type="Proteomes" id="UP000683000">
    <property type="component" value="Unassembled WGS sequence"/>
</dbReference>
<reference evidence="4" key="1">
    <citation type="submission" date="2021-03" db="EMBL/GenBank/DDBJ databases">
        <title>Evolutionary innovations through gain and loss of genes in the ectomycorrhizal Boletales.</title>
        <authorList>
            <person name="Wu G."/>
            <person name="Miyauchi S."/>
            <person name="Morin E."/>
            <person name="Yang Z.-L."/>
            <person name="Xu J."/>
            <person name="Martin F.M."/>
        </authorList>
    </citation>
    <scope>NUCLEOTIDE SEQUENCE</scope>
    <source>
        <strain evidence="4">BR01</strain>
    </source>
</reference>
<dbReference type="InterPro" id="IPR013088">
    <property type="entry name" value="Znf_NHR/GATA"/>
</dbReference>
<feature type="compositionally biased region" description="Polar residues" evidence="2">
    <location>
        <begin position="89"/>
        <end position="108"/>
    </location>
</feature>
<feature type="compositionally biased region" description="Low complexity" evidence="2">
    <location>
        <begin position="164"/>
        <end position="176"/>
    </location>
</feature>
<feature type="compositionally biased region" description="Low complexity" evidence="2">
    <location>
        <begin position="41"/>
        <end position="88"/>
    </location>
</feature>
<dbReference type="Gene3D" id="3.30.50.10">
    <property type="entry name" value="Erythroid Transcription Factor GATA-1, subunit A"/>
    <property type="match status" value="1"/>
</dbReference>
<feature type="region of interest" description="Disordered" evidence="2">
    <location>
        <begin position="234"/>
        <end position="264"/>
    </location>
</feature>
<name>A0A8I2YMM4_9AGAM</name>
<dbReference type="PROSITE" id="PS50114">
    <property type="entry name" value="GATA_ZN_FINGER_2"/>
    <property type="match status" value="1"/>
</dbReference>
<keyword evidence="1" id="KW-0479">Metal-binding</keyword>
<feature type="region of interest" description="Disordered" evidence="2">
    <location>
        <begin position="1"/>
        <end position="177"/>
    </location>
</feature>
<dbReference type="AlphaFoldDB" id="A0A8I2YMM4"/>
<evidence type="ECO:0000256" key="2">
    <source>
        <dbReference type="SAM" id="MobiDB-lite"/>
    </source>
</evidence>
<keyword evidence="1" id="KW-0862">Zinc</keyword>
<keyword evidence="1" id="KW-0863">Zinc-finger</keyword>
<dbReference type="GO" id="GO:0006355">
    <property type="term" value="P:regulation of DNA-templated transcription"/>
    <property type="evidence" value="ECO:0007669"/>
    <property type="project" value="InterPro"/>
</dbReference>
<gene>
    <name evidence="4" type="ORF">JVT61DRAFT_4147</name>
</gene>
<feature type="compositionally biased region" description="Polar residues" evidence="2">
    <location>
        <begin position="138"/>
        <end position="150"/>
    </location>
</feature>
<dbReference type="GO" id="GO:0008270">
    <property type="term" value="F:zinc ion binding"/>
    <property type="evidence" value="ECO:0007669"/>
    <property type="project" value="UniProtKB-KW"/>
</dbReference>
<evidence type="ECO:0000313" key="5">
    <source>
        <dbReference type="Proteomes" id="UP000683000"/>
    </source>
</evidence>
<sequence>MYHHQQTGSSYDYPSYPTTTPFESAAPPAQPSGRPVRSNTSQTHSPQQQPSFQPSPPYASSTTYPSASYSISSAHAQQWQQESWASQQYTQPFTSQSVQAEMTYTSTAPRPDAPVSTPDTRGFPPSLPPPHEPRRQDSGYSQPLPASSHNPSPPRTRRREKDSPAIAPAATSASGPDFAKLQDSYRLIMDNASNMMASGTFPASRSSPVENFDRMLQSANLGAQMLQSAIVQSNPDVRSTAGVGDKDAPASKRQKGEEHAQEGQTCLGCNATSTPEWRRGPLGKHNIVILSPVACALTGKNKGDLHMNLHSLTSIY</sequence>
<evidence type="ECO:0000259" key="3">
    <source>
        <dbReference type="PROSITE" id="PS50114"/>
    </source>
</evidence>
<feature type="domain" description="GATA-type" evidence="3">
    <location>
        <begin position="260"/>
        <end position="283"/>
    </location>
</feature>
<keyword evidence="5" id="KW-1185">Reference proteome</keyword>
<organism evidence="4 5">
    <name type="scientific">Boletus reticuloceps</name>
    <dbReference type="NCBI Taxonomy" id="495285"/>
    <lineage>
        <taxon>Eukaryota</taxon>
        <taxon>Fungi</taxon>
        <taxon>Dikarya</taxon>
        <taxon>Basidiomycota</taxon>
        <taxon>Agaricomycotina</taxon>
        <taxon>Agaricomycetes</taxon>
        <taxon>Agaricomycetidae</taxon>
        <taxon>Boletales</taxon>
        <taxon>Boletineae</taxon>
        <taxon>Boletaceae</taxon>
        <taxon>Boletoideae</taxon>
        <taxon>Boletus</taxon>
    </lineage>
</organism>
<dbReference type="GO" id="GO:0043565">
    <property type="term" value="F:sequence-specific DNA binding"/>
    <property type="evidence" value="ECO:0007669"/>
    <property type="project" value="InterPro"/>
</dbReference>
<comment type="caution">
    <text evidence="4">The sequence shown here is derived from an EMBL/GenBank/DDBJ whole genome shotgun (WGS) entry which is preliminary data.</text>
</comment>
<dbReference type="InterPro" id="IPR000679">
    <property type="entry name" value="Znf_GATA"/>
</dbReference>
<evidence type="ECO:0000256" key="1">
    <source>
        <dbReference type="PROSITE-ProRule" id="PRU00094"/>
    </source>
</evidence>
<dbReference type="EMBL" id="JAGFBS010000017">
    <property type="protein sequence ID" value="KAG6374771.1"/>
    <property type="molecule type" value="Genomic_DNA"/>
</dbReference>
<proteinExistence type="predicted"/>
<accession>A0A8I2YMM4</accession>
<evidence type="ECO:0000313" key="4">
    <source>
        <dbReference type="EMBL" id="KAG6374771.1"/>
    </source>
</evidence>
<feature type="compositionally biased region" description="Basic and acidic residues" evidence="2">
    <location>
        <begin position="244"/>
        <end position="261"/>
    </location>
</feature>
<dbReference type="OrthoDB" id="2162994at2759"/>
<feature type="compositionally biased region" description="Polar residues" evidence="2">
    <location>
        <begin position="1"/>
        <end position="22"/>
    </location>
</feature>
<protein>
    <recommendedName>
        <fullName evidence="3">GATA-type domain-containing protein</fullName>
    </recommendedName>
</protein>